<evidence type="ECO:0000256" key="6">
    <source>
        <dbReference type="ARBA" id="ARBA00023244"/>
    </source>
</evidence>
<dbReference type="HAMAP" id="MF_00853">
    <property type="entry name" value="HemG"/>
    <property type="match status" value="1"/>
</dbReference>
<dbReference type="PANTHER" id="PTHR38030:SF2">
    <property type="entry name" value="PROTOPORPHYRINOGEN IX DEHYDROGENASE [QUINONE]"/>
    <property type="match status" value="1"/>
</dbReference>
<protein>
    <recommendedName>
        <fullName evidence="7">Protoporphyrinogen IX dehydrogenase [quinone]</fullName>
        <ecNumber evidence="7">1.3.5.3</ecNumber>
    </recommendedName>
    <alternativeName>
        <fullName evidence="7">Protoporphyrinogen IX dehydrogenase [menaquinone]</fullName>
    </alternativeName>
    <alternativeName>
        <fullName evidence="7">Protoporphyrinogen IX dehydrogenase [ubiquinone]</fullName>
    </alternativeName>
    <alternativeName>
        <fullName evidence="7">Protoporphyrinogen oxidase</fullName>
        <shortName evidence="7">PPO</shortName>
    </alternativeName>
</protein>
<dbReference type="GO" id="GO:0006782">
    <property type="term" value="P:protoporphyrinogen IX biosynthetic process"/>
    <property type="evidence" value="ECO:0007669"/>
    <property type="project" value="UniProtKB-UniRule"/>
</dbReference>
<proteinExistence type="inferred from homology"/>
<keyword evidence="4 7" id="KW-0560">Oxidoreductase</keyword>
<comment type="similarity">
    <text evidence="7">Belongs to the HemG family.</text>
</comment>
<comment type="subcellular location">
    <subcellularLocation>
        <location evidence="7">Cell membrane</location>
        <topology evidence="7">Peripheral membrane protein</topology>
    </subcellularLocation>
</comment>
<gene>
    <name evidence="7 9" type="primary">hemG</name>
    <name evidence="9" type="ORF">JHT90_07035</name>
</gene>
<comment type="catalytic activity">
    <reaction evidence="7">
        <text>protoporphyrinogen IX + 3 a menaquinone = protoporphyrin IX + 3 a menaquinol</text>
        <dbReference type="Rhea" id="RHEA:27409"/>
        <dbReference type="Rhea" id="RHEA-COMP:9537"/>
        <dbReference type="Rhea" id="RHEA-COMP:9539"/>
        <dbReference type="ChEBI" id="CHEBI:16374"/>
        <dbReference type="ChEBI" id="CHEBI:18151"/>
        <dbReference type="ChEBI" id="CHEBI:57306"/>
        <dbReference type="ChEBI" id="CHEBI:57307"/>
        <dbReference type="EC" id="1.3.5.3"/>
    </reaction>
</comment>
<dbReference type="EMBL" id="CP067393">
    <property type="protein sequence ID" value="QQP86992.1"/>
    <property type="molecule type" value="Genomic_DNA"/>
</dbReference>
<comment type="cofactor">
    <cofactor evidence="7">
        <name>FMN</name>
        <dbReference type="ChEBI" id="CHEBI:58210"/>
    </cofactor>
    <text evidence="7">Binds 1 FMN non-covalently per subunit.</text>
</comment>
<dbReference type="InterPro" id="IPR026816">
    <property type="entry name" value="Flavodoxin_dom"/>
</dbReference>
<keyword evidence="10" id="KW-1185">Reference proteome</keyword>
<reference evidence="9 10" key="1">
    <citation type="submission" date="2021-01" db="EMBL/GenBank/DDBJ databases">
        <title>Entomomonas sp. F2A isolated from a house cricket (Acheta domesticus).</title>
        <authorList>
            <person name="Spergser J."/>
            <person name="Busse H.-J."/>
        </authorList>
    </citation>
    <scope>NUCLEOTIDE SEQUENCE [LARGE SCALE GENOMIC DNA]</scope>
    <source>
        <strain evidence="9 10">F2A</strain>
    </source>
</reference>
<dbReference type="RefSeq" id="WP_201095527.1">
    <property type="nucleotide sequence ID" value="NZ_CP067393.1"/>
</dbReference>
<comment type="catalytic activity">
    <reaction evidence="7">
        <text>protoporphyrinogen IX + 3 a quinone = protoporphyrin IX + 3 a quinol</text>
        <dbReference type="Rhea" id="RHEA:65032"/>
        <dbReference type="ChEBI" id="CHEBI:24646"/>
        <dbReference type="ChEBI" id="CHEBI:57306"/>
        <dbReference type="ChEBI" id="CHEBI:57307"/>
        <dbReference type="ChEBI" id="CHEBI:132124"/>
        <dbReference type="EC" id="1.3.5.3"/>
    </reaction>
</comment>
<feature type="domain" description="Flavodoxin" evidence="8">
    <location>
        <begin position="6"/>
        <end position="156"/>
    </location>
</feature>
<evidence type="ECO:0000256" key="5">
    <source>
        <dbReference type="ARBA" id="ARBA00023136"/>
    </source>
</evidence>
<accession>A0A974RY99</accession>
<keyword evidence="1 7" id="KW-0285">Flavoprotein</keyword>
<dbReference type="EC" id="1.3.5.3" evidence="7"/>
<organism evidence="9 10">
    <name type="scientific">Entomomonas asaccharolytica</name>
    <dbReference type="NCBI Taxonomy" id="2785331"/>
    <lineage>
        <taxon>Bacteria</taxon>
        <taxon>Pseudomonadati</taxon>
        <taxon>Pseudomonadota</taxon>
        <taxon>Gammaproteobacteria</taxon>
        <taxon>Pseudomonadales</taxon>
        <taxon>Pseudomonadaceae</taxon>
        <taxon>Entomomonas</taxon>
    </lineage>
</organism>
<dbReference type="InterPro" id="IPR029039">
    <property type="entry name" value="Flavoprotein-like_sf"/>
</dbReference>
<keyword evidence="5" id="KW-0472">Membrane</keyword>
<dbReference type="PANTHER" id="PTHR38030">
    <property type="entry name" value="PROTOPORPHYRINOGEN IX DEHYDROGENASE [MENAQUINONE]"/>
    <property type="match status" value="1"/>
</dbReference>
<keyword evidence="3 7" id="KW-0547">Nucleotide-binding</keyword>
<dbReference type="Pfam" id="PF12724">
    <property type="entry name" value="Flavodoxin_5"/>
    <property type="match status" value="1"/>
</dbReference>
<sequence>MKKKALLLYSTIDGQTFAIISKIVLRMTEEAEDIEHEVYDLWKMPELDLNEYSTILMGAAIRYNKFDKPFLNFIKKNYKALNEKNSAFFCVNLTARKPGKDTPETNGYARRFLAKTPWKPNLKAVFAGSLRYPRYSWYDKILIKFIMWMDGEKQDLSKEYNYTNWQKVDEFAQQFIALARK</sequence>
<keyword evidence="2 7" id="KW-0288">FMN</keyword>
<evidence type="ECO:0000256" key="3">
    <source>
        <dbReference type="ARBA" id="ARBA00022741"/>
    </source>
</evidence>
<dbReference type="GO" id="GO:0010181">
    <property type="term" value="F:FMN binding"/>
    <property type="evidence" value="ECO:0007669"/>
    <property type="project" value="UniProtKB-UniRule"/>
</dbReference>
<keyword evidence="7" id="KW-1003">Cell membrane</keyword>
<evidence type="ECO:0000313" key="10">
    <source>
        <dbReference type="Proteomes" id="UP000595278"/>
    </source>
</evidence>
<dbReference type="GO" id="GO:0016655">
    <property type="term" value="F:oxidoreductase activity, acting on NAD(P)H, quinone or similar compound as acceptor"/>
    <property type="evidence" value="ECO:0007669"/>
    <property type="project" value="UniProtKB-ARBA"/>
</dbReference>
<dbReference type="InterPro" id="IPR044264">
    <property type="entry name" value="HemG"/>
</dbReference>
<evidence type="ECO:0000256" key="2">
    <source>
        <dbReference type="ARBA" id="ARBA00022643"/>
    </source>
</evidence>
<dbReference type="KEGG" id="eaz:JHT90_07035"/>
<evidence type="ECO:0000256" key="7">
    <source>
        <dbReference type="HAMAP-Rule" id="MF_00853"/>
    </source>
</evidence>
<dbReference type="GO" id="GO:0004729">
    <property type="term" value="F:oxygen-dependent protoporphyrinogen oxidase activity"/>
    <property type="evidence" value="ECO:0007669"/>
    <property type="project" value="InterPro"/>
</dbReference>
<dbReference type="GO" id="GO:0070819">
    <property type="term" value="F:menaquinone-dependent protoporphyrinogen oxidase activity"/>
    <property type="evidence" value="ECO:0007669"/>
    <property type="project" value="UniProtKB-UniRule"/>
</dbReference>
<dbReference type="Proteomes" id="UP000595278">
    <property type="component" value="Chromosome"/>
</dbReference>
<dbReference type="NCBIfam" id="NF008316">
    <property type="entry name" value="PRK11104.1"/>
    <property type="match status" value="1"/>
</dbReference>
<evidence type="ECO:0000259" key="8">
    <source>
        <dbReference type="Pfam" id="PF12724"/>
    </source>
</evidence>
<comment type="catalytic activity">
    <reaction evidence="7">
        <text>protoporphyrinogen IX + 3 a ubiquinone = protoporphyrin IX + 3 a ubiquinol</text>
        <dbReference type="Rhea" id="RHEA:63936"/>
        <dbReference type="Rhea" id="RHEA-COMP:9565"/>
        <dbReference type="Rhea" id="RHEA-COMP:9566"/>
        <dbReference type="ChEBI" id="CHEBI:16389"/>
        <dbReference type="ChEBI" id="CHEBI:17976"/>
        <dbReference type="ChEBI" id="CHEBI:57306"/>
        <dbReference type="ChEBI" id="CHEBI:57307"/>
    </reaction>
</comment>
<dbReference type="Gene3D" id="3.40.50.360">
    <property type="match status" value="1"/>
</dbReference>
<evidence type="ECO:0000313" key="9">
    <source>
        <dbReference type="EMBL" id="QQP86992.1"/>
    </source>
</evidence>
<dbReference type="GO" id="GO:0005886">
    <property type="term" value="C:plasma membrane"/>
    <property type="evidence" value="ECO:0007669"/>
    <property type="project" value="UniProtKB-SubCell"/>
</dbReference>
<evidence type="ECO:0000256" key="4">
    <source>
        <dbReference type="ARBA" id="ARBA00023002"/>
    </source>
</evidence>
<dbReference type="AlphaFoldDB" id="A0A974RY99"/>
<dbReference type="SUPFAM" id="SSF52218">
    <property type="entry name" value="Flavoproteins"/>
    <property type="match status" value="1"/>
</dbReference>
<evidence type="ECO:0000256" key="1">
    <source>
        <dbReference type="ARBA" id="ARBA00022630"/>
    </source>
</evidence>
<comment type="pathway">
    <text evidence="7">Porphyrin-containing compound metabolism; protoporphyrin-IX biosynthesis; protoporphyrin-IX from protoporphyrinogen-IX: step 1/1.</text>
</comment>
<dbReference type="InterPro" id="IPR052200">
    <property type="entry name" value="Protoporphyrinogen_IX_DH"/>
</dbReference>
<keyword evidence="6 7" id="KW-0627">Porphyrin biosynthesis</keyword>
<name>A0A974RY99_9GAMM</name>
<comment type="function">
    <text evidence="7">Catalyzes the 6-electron oxidation of protoporphyrinogen IX to form protoporphyrin IX; under anaerobic conditions uses menaquinone as an electron acceptor, under aerobic conditions uses ubiquinone as an electron acceptor.</text>
</comment>